<dbReference type="WBParaSite" id="PS1159_v2.g12293.t1">
    <property type="protein sequence ID" value="PS1159_v2.g12293.t1"/>
    <property type="gene ID" value="PS1159_v2.g12293"/>
</dbReference>
<protein>
    <submittedName>
        <fullName evidence="2">Uncharacterized protein</fullName>
    </submittedName>
</protein>
<accession>A0AC35EZS1</accession>
<evidence type="ECO:0000313" key="2">
    <source>
        <dbReference type="WBParaSite" id="PS1159_v2.g12293.t1"/>
    </source>
</evidence>
<dbReference type="Proteomes" id="UP000887580">
    <property type="component" value="Unplaced"/>
</dbReference>
<organism evidence="1 2">
    <name type="scientific">Panagrolaimus sp. PS1159</name>
    <dbReference type="NCBI Taxonomy" id="55785"/>
    <lineage>
        <taxon>Eukaryota</taxon>
        <taxon>Metazoa</taxon>
        <taxon>Ecdysozoa</taxon>
        <taxon>Nematoda</taxon>
        <taxon>Chromadorea</taxon>
        <taxon>Rhabditida</taxon>
        <taxon>Tylenchina</taxon>
        <taxon>Panagrolaimomorpha</taxon>
        <taxon>Panagrolaimoidea</taxon>
        <taxon>Panagrolaimidae</taxon>
        <taxon>Panagrolaimus</taxon>
    </lineage>
</organism>
<name>A0AC35EZS1_9BILA</name>
<evidence type="ECO:0000313" key="1">
    <source>
        <dbReference type="Proteomes" id="UP000887580"/>
    </source>
</evidence>
<proteinExistence type="predicted"/>
<sequence>MVSPDETSPKCVIVDIGGKNCRIGTSDFEKPIVEILSYEKKEIYSIQESGTLNCNAYFEPILQRGIITNWNFVEKQIKEFLNQQKIDSSKSSIIFTQSIAATEDDKEKAMHVSDSS</sequence>
<reference evidence="2" key="1">
    <citation type="submission" date="2022-11" db="UniProtKB">
        <authorList>
            <consortium name="WormBaseParasite"/>
        </authorList>
    </citation>
    <scope>IDENTIFICATION</scope>
</reference>